<keyword evidence="2" id="KW-0560">Oxidoreductase</keyword>
<dbReference type="RefSeq" id="WP_210596803.1">
    <property type="nucleotide sequence ID" value="NZ_JAGKSQ010000003.1"/>
</dbReference>
<dbReference type="Pfam" id="PF13561">
    <property type="entry name" value="adh_short_C2"/>
    <property type="match status" value="1"/>
</dbReference>
<evidence type="ECO:0000256" key="1">
    <source>
        <dbReference type="ARBA" id="ARBA00006484"/>
    </source>
</evidence>
<dbReference type="InterPro" id="IPR020904">
    <property type="entry name" value="Sc_DH/Rdtase_CS"/>
</dbReference>
<evidence type="ECO:0000313" key="4">
    <source>
        <dbReference type="Proteomes" id="UP000678228"/>
    </source>
</evidence>
<protein>
    <submittedName>
        <fullName evidence="3">SDR family oxidoreductase</fullName>
    </submittedName>
</protein>
<dbReference type="CDD" id="cd05233">
    <property type="entry name" value="SDR_c"/>
    <property type="match status" value="1"/>
</dbReference>
<dbReference type="Proteomes" id="UP000678228">
    <property type="component" value="Unassembled WGS sequence"/>
</dbReference>
<name>A0A941ANS2_9BACI</name>
<sequence>MDKRVVIVTGAGQGIGAAVAKKYGEIGYITIVTDLDGEKAKETSSHILKNGGEAIGLTCDVRKEEDIIEIVQYAEMHYGQIDIVINNAGLSQFRSPYELTLEQWDDIQQTNVRGVFLLSREAAKVMKKKKKGSIVNIASTRAEMSEPNSEAYAASKGAIVALTHALAASLQEDGIQVNALSPGWIHTGKRDELRKIDHEQHFSNRVGTPDDIARACVFLTNEDNIFINGENITIDGGMTKKMIYEH</sequence>
<keyword evidence="4" id="KW-1185">Reference proteome</keyword>
<dbReference type="PROSITE" id="PS00061">
    <property type="entry name" value="ADH_SHORT"/>
    <property type="match status" value="1"/>
</dbReference>
<dbReference type="InterPro" id="IPR002347">
    <property type="entry name" value="SDR_fam"/>
</dbReference>
<comment type="caution">
    <text evidence="3">The sequence shown here is derived from an EMBL/GenBank/DDBJ whole genome shotgun (WGS) entry which is preliminary data.</text>
</comment>
<dbReference type="GO" id="GO:0008206">
    <property type="term" value="P:bile acid metabolic process"/>
    <property type="evidence" value="ECO:0007669"/>
    <property type="project" value="UniProtKB-ARBA"/>
</dbReference>
<reference evidence="3" key="1">
    <citation type="submission" date="2021-03" db="EMBL/GenBank/DDBJ databases">
        <title>Bacillus suaedae sp. nov., isolated from Suaeda aralocaspica.</title>
        <authorList>
            <person name="Lei R.F.R."/>
        </authorList>
    </citation>
    <scope>NUCLEOTIDE SEQUENCE</scope>
    <source>
        <strain evidence="3">YZJH907-2</strain>
    </source>
</reference>
<accession>A0A941ANS2</accession>
<dbReference type="PRINTS" id="PR00080">
    <property type="entry name" value="SDRFAMILY"/>
</dbReference>
<comment type="similarity">
    <text evidence="1">Belongs to the short-chain dehydrogenases/reductases (SDR) family.</text>
</comment>
<evidence type="ECO:0000313" key="3">
    <source>
        <dbReference type="EMBL" id="MBP3951101.1"/>
    </source>
</evidence>
<dbReference type="FunFam" id="3.40.50.720:FF:000084">
    <property type="entry name" value="Short-chain dehydrogenase reductase"/>
    <property type="match status" value="1"/>
</dbReference>
<dbReference type="Gene3D" id="3.40.50.720">
    <property type="entry name" value="NAD(P)-binding Rossmann-like Domain"/>
    <property type="match status" value="1"/>
</dbReference>
<proteinExistence type="inferred from homology"/>
<dbReference type="GO" id="GO:0016616">
    <property type="term" value="F:oxidoreductase activity, acting on the CH-OH group of donors, NAD or NADP as acceptor"/>
    <property type="evidence" value="ECO:0007669"/>
    <property type="project" value="TreeGrafter"/>
</dbReference>
<organism evidence="3 4">
    <name type="scientific">Halalkalibacter suaedae</name>
    <dbReference type="NCBI Taxonomy" id="2822140"/>
    <lineage>
        <taxon>Bacteria</taxon>
        <taxon>Bacillati</taxon>
        <taxon>Bacillota</taxon>
        <taxon>Bacilli</taxon>
        <taxon>Bacillales</taxon>
        <taxon>Bacillaceae</taxon>
        <taxon>Halalkalibacter</taxon>
    </lineage>
</organism>
<evidence type="ECO:0000256" key="2">
    <source>
        <dbReference type="ARBA" id="ARBA00023002"/>
    </source>
</evidence>
<gene>
    <name evidence="3" type="ORF">J7W16_08125</name>
</gene>
<dbReference type="PRINTS" id="PR00081">
    <property type="entry name" value="GDHRDH"/>
</dbReference>
<dbReference type="AlphaFoldDB" id="A0A941ANS2"/>
<dbReference type="EMBL" id="JAGKSQ010000003">
    <property type="protein sequence ID" value="MBP3951101.1"/>
    <property type="molecule type" value="Genomic_DNA"/>
</dbReference>
<dbReference type="InterPro" id="IPR036291">
    <property type="entry name" value="NAD(P)-bd_dom_sf"/>
</dbReference>
<dbReference type="SUPFAM" id="SSF51735">
    <property type="entry name" value="NAD(P)-binding Rossmann-fold domains"/>
    <property type="match status" value="1"/>
</dbReference>
<dbReference type="PANTHER" id="PTHR42760">
    <property type="entry name" value="SHORT-CHAIN DEHYDROGENASES/REDUCTASES FAMILY MEMBER"/>
    <property type="match status" value="1"/>
</dbReference>